<sequence>MAPRHQFIKQHMILISPRIQFELYNRPLPDITARFDFDNLQDWEGDNAGRQQGGAKPASQVATTSAGQSAVTATSAGQIHVDFPASAGQTQVSTATTSAGQVATTSGVSPRERGSPEPTTSSSTSSSSTSSSSTSSSSTGLSSSDPTLDKYQVPRGQPNRPNCGGYSLEKKLLNDCNWTRQDYESVMEEVRILADARLNTNMCYRWQEQYKVKRICQKVADKYPFLAPYVKCWPVTSMLKVHLKKTSQAYRATRGAFRKKVRGDDGDGDDSDWADF</sequence>
<evidence type="ECO:0000256" key="1">
    <source>
        <dbReference type="SAM" id="MobiDB-lite"/>
    </source>
</evidence>
<feature type="region of interest" description="Disordered" evidence="1">
    <location>
        <begin position="42"/>
        <end position="67"/>
    </location>
</feature>
<accession>A0A4V4HIC8</accession>
<gene>
    <name evidence="2" type="ORF">K435DRAFT_849224</name>
</gene>
<dbReference type="Proteomes" id="UP000297245">
    <property type="component" value="Unassembled WGS sequence"/>
</dbReference>
<dbReference type="AlphaFoldDB" id="A0A4V4HIC8"/>
<evidence type="ECO:0000313" key="3">
    <source>
        <dbReference type="Proteomes" id="UP000297245"/>
    </source>
</evidence>
<reference evidence="2 3" key="1">
    <citation type="journal article" date="2019" name="Nat. Ecol. Evol.">
        <title>Megaphylogeny resolves global patterns of mushroom evolution.</title>
        <authorList>
            <person name="Varga T."/>
            <person name="Krizsan K."/>
            <person name="Foldi C."/>
            <person name="Dima B."/>
            <person name="Sanchez-Garcia M."/>
            <person name="Sanchez-Ramirez S."/>
            <person name="Szollosi G.J."/>
            <person name="Szarkandi J.G."/>
            <person name="Papp V."/>
            <person name="Albert L."/>
            <person name="Andreopoulos W."/>
            <person name="Angelini C."/>
            <person name="Antonin V."/>
            <person name="Barry K.W."/>
            <person name="Bougher N.L."/>
            <person name="Buchanan P."/>
            <person name="Buyck B."/>
            <person name="Bense V."/>
            <person name="Catcheside P."/>
            <person name="Chovatia M."/>
            <person name="Cooper J."/>
            <person name="Damon W."/>
            <person name="Desjardin D."/>
            <person name="Finy P."/>
            <person name="Geml J."/>
            <person name="Haridas S."/>
            <person name="Hughes K."/>
            <person name="Justo A."/>
            <person name="Karasinski D."/>
            <person name="Kautmanova I."/>
            <person name="Kiss B."/>
            <person name="Kocsube S."/>
            <person name="Kotiranta H."/>
            <person name="LaButti K.M."/>
            <person name="Lechner B.E."/>
            <person name="Liimatainen K."/>
            <person name="Lipzen A."/>
            <person name="Lukacs Z."/>
            <person name="Mihaltcheva S."/>
            <person name="Morgado L.N."/>
            <person name="Niskanen T."/>
            <person name="Noordeloos M.E."/>
            <person name="Ohm R.A."/>
            <person name="Ortiz-Santana B."/>
            <person name="Ovrebo C."/>
            <person name="Racz N."/>
            <person name="Riley R."/>
            <person name="Savchenko A."/>
            <person name="Shiryaev A."/>
            <person name="Soop K."/>
            <person name="Spirin V."/>
            <person name="Szebenyi C."/>
            <person name="Tomsovsky M."/>
            <person name="Tulloss R.E."/>
            <person name="Uehling J."/>
            <person name="Grigoriev I.V."/>
            <person name="Vagvolgyi C."/>
            <person name="Papp T."/>
            <person name="Martin F.M."/>
            <person name="Miettinen O."/>
            <person name="Hibbett D.S."/>
            <person name="Nagy L.G."/>
        </authorList>
    </citation>
    <scope>NUCLEOTIDE SEQUENCE [LARGE SCALE GENOMIC DNA]</scope>
    <source>
        <strain evidence="2 3">CBS 962.96</strain>
    </source>
</reference>
<proteinExistence type="predicted"/>
<protein>
    <submittedName>
        <fullName evidence="2">Uncharacterized protein</fullName>
    </submittedName>
</protein>
<feature type="compositionally biased region" description="Polar residues" evidence="1">
    <location>
        <begin position="90"/>
        <end position="108"/>
    </location>
</feature>
<evidence type="ECO:0000313" key="2">
    <source>
        <dbReference type="EMBL" id="THV06126.1"/>
    </source>
</evidence>
<organism evidence="2 3">
    <name type="scientific">Dendrothele bispora (strain CBS 962.96)</name>
    <dbReference type="NCBI Taxonomy" id="1314807"/>
    <lineage>
        <taxon>Eukaryota</taxon>
        <taxon>Fungi</taxon>
        <taxon>Dikarya</taxon>
        <taxon>Basidiomycota</taxon>
        <taxon>Agaricomycotina</taxon>
        <taxon>Agaricomycetes</taxon>
        <taxon>Agaricomycetidae</taxon>
        <taxon>Agaricales</taxon>
        <taxon>Agaricales incertae sedis</taxon>
        <taxon>Dendrothele</taxon>
    </lineage>
</organism>
<name>A0A4V4HIC8_DENBC</name>
<keyword evidence="3" id="KW-1185">Reference proteome</keyword>
<dbReference type="OrthoDB" id="2686745at2759"/>
<feature type="region of interest" description="Disordered" evidence="1">
    <location>
        <begin position="90"/>
        <end position="164"/>
    </location>
</feature>
<dbReference type="EMBL" id="ML179044">
    <property type="protein sequence ID" value="THV06126.1"/>
    <property type="molecule type" value="Genomic_DNA"/>
</dbReference>
<feature type="compositionally biased region" description="Low complexity" evidence="1">
    <location>
        <begin position="119"/>
        <end position="144"/>
    </location>
</feature>